<sequence>MVKSYSIEHLHLPLQNSMLFVKSRVGPSGYMALSHKQTFCQNLAALWVRKEFLAERMKYLEVPLLPGSLGPESGGVEISWQCEPQVLSLNLVSDKWDFCLINKGYCRR</sequence>
<accession>A0A0D2YIS6</accession>
<gene>
    <name evidence="1" type="primary">28957307</name>
</gene>
<dbReference type="VEuPathDB" id="FungiDB:FOXG_16440"/>
<dbReference type="Proteomes" id="UP000002489">
    <property type="component" value="Unassembled WGS sequence"/>
</dbReference>
<reference evidence="1" key="2">
    <citation type="submission" date="2025-08" db="UniProtKB">
        <authorList>
            <consortium name="EnsemblFungi"/>
        </authorList>
    </citation>
    <scope>IDENTIFICATION</scope>
    <source>
        <strain evidence="1">4287 / CBS 123668 / FGSC 9935 / NRRL 34936</strain>
    </source>
</reference>
<evidence type="ECO:0000313" key="1">
    <source>
        <dbReference type="EnsemblFungi" id="FOXG_16440P0"/>
    </source>
</evidence>
<dbReference type="AlphaFoldDB" id="A0A0D2YIS6"/>
<proteinExistence type="predicted"/>
<evidence type="ECO:0000313" key="2">
    <source>
        <dbReference type="Proteomes" id="UP000002489"/>
    </source>
</evidence>
<name>A0A0D2YIS6_FUSOF</name>
<protein>
    <submittedName>
        <fullName evidence="1">Uncharacterized protein</fullName>
    </submittedName>
</protein>
<dbReference type="EnsemblFungi" id="FOXG_16440T0">
    <property type="protein sequence ID" value="FOXG_16440P0"/>
    <property type="gene ID" value="FOXG_16440"/>
</dbReference>
<reference evidence="2" key="1">
    <citation type="journal article" date="2012" name="Mol. Plant Microbe Interact.">
        <title>A highly conserved effector in Fusarium oxysporum is required for full virulence on Arabidopsis.</title>
        <authorList>
            <person name="Thatcher L.F."/>
            <person name="Gardiner D.M."/>
            <person name="Kazan K."/>
            <person name="Manners J."/>
        </authorList>
    </citation>
    <scope>NUCLEOTIDE SEQUENCE [LARGE SCALE GENOMIC DNA]</scope>
    <source>
        <strain evidence="2">Fo5176</strain>
    </source>
</reference>
<organism evidence="1 2">
    <name type="scientific">Fusarium oxysporum (strain Fo5176)</name>
    <name type="common">Fusarium vascular wilt</name>
    <dbReference type="NCBI Taxonomy" id="660025"/>
    <lineage>
        <taxon>Eukaryota</taxon>
        <taxon>Fungi</taxon>
        <taxon>Dikarya</taxon>
        <taxon>Ascomycota</taxon>
        <taxon>Pezizomycotina</taxon>
        <taxon>Sordariomycetes</taxon>
        <taxon>Hypocreomycetidae</taxon>
        <taxon>Hypocreales</taxon>
        <taxon>Nectriaceae</taxon>
        <taxon>Fusarium</taxon>
        <taxon>Fusarium oxysporum species complex</taxon>
    </lineage>
</organism>